<evidence type="ECO:0000313" key="1">
    <source>
        <dbReference type="EMBL" id="CAF4183993.1"/>
    </source>
</evidence>
<gene>
    <name evidence="1" type="ORF">SMN809_LOCUS21148</name>
</gene>
<feature type="non-terminal residue" evidence="1">
    <location>
        <position position="1"/>
    </location>
</feature>
<comment type="caution">
    <text evidence="1">The sequence shown here is derived from an EMBL/GenBank/DDBJ whole genome shotgun (WGS) entry which is preliminary data.</text>
</comment>
<proteinExistence type="predicted"/>
<dbReference type="Proteomes" id="UP000676336">
    <property type="component" value="Unassembled WGS sequence"/>
</dbReference>
<organism evidence="1 2">
    <name type="scientific">Rotaria magnacalcarata</name>
    <dbReference type="NCBI Taxonomy" id="392030"/>
    <lineage>
        <taxon>Eukaryota</taxon>
        <taxon>Metazoa</taxon>
        <taxon>Spiralia</taxon>
        <taxon>Gnathifera</taxon>
        <taxon>Rotifera</taxon>
        <taxon>Eurotatoria</taxon>
        <taxon>Bdelloidea</taxon>
        <taxon>Philodinida</taxon>
        <taxon>Philodinidae</taxon>
        <taxon>Rotaria</taxon>
    </lineage>
</organism>
<dbReference type="EMBL" id="CAJOBI010015663">
    <property type="protein sequence ID" value="CAF4183993.1"/>
    <property type="molecule type" value="Genomic_DNA"/>
</dbReference>
<evidence type="ECO:0000313" key="2">
    <source>
        <dbReference type="Proteomes" id="UP000676336"/>
    </source>
</evidence>
<reference evidence="1" key="1">
    <citation type="submission" date="2021-02" db="EMBL/GenBank/DDBJ databases">
        <authorList>
            <person name="Nowell W R."/>
        </authorList>
    </citation>
    <scope>NUCLEOTIDE SEQUENCE</scope>
</reference>
<sequence length="38" mass="4413">LDVGVEAALDRSGFDEDMFFERGGQYQWTRDTADVNDW</sequence>
<accession>A0A8S2RWF5</accession>
<dbReference type="AlphaFoldDB" id="A0A8S2RWF5"/>
<name>A0A8S2RWF5_9BILA</name>
<protein>
    <submittedName>
        <fullName evidence="1">Uncharacterized protein</fullName>
    </submittedName>
</protein>